<accession>A0A3M5BX91</accession>
<feature type="transmembrane region" description="Helical" evidence="2">
    <location>
        <begin position="155"/>
        <end position="175"/>
    </location>
</feature>
<name>A0A3M5BX91_PSESS</name>
<evidence type="ECO:0000313" key="5">
    <source>
        <dbReference type="Proteomes" id="UP000269801"/>
    </source>
</evidence>
<feature type="compositionally biased region" description="Basic and acidic residues" evidence="1">
    <location>
        <begin position="716"/>
        <end position="736"/>
    </location>
</feature>
<dbReference type="EMBL" id="RBSL01000097">
    <property type="protein sequence ID" value="RMS29779.1"/>
    <property type="molecule type" value="Genomic_DNA"/>
</dbReference>
<feature type="transmembrane region" description="Helical" evidence="2">
    <location>
        <begin position="759"/>
        <end position="779"/>
    </location>
</feature>
<reference evidence="4 5" key="1">
    <citation type="submission" date="2018-08" db="EMBL/GenBank/DDBJ databases">
        <title>Recombination of ecologically and evolutionarily significant loci maintains genetic cohesion in the Pseudomonas syringae species complex.</title>
        <authorList>
            <person name="Dillon M."/>
            <person name="Thakur S."/>
            <person name="Almeida R.N.D."/>
            <person name="Weir B.S."/>
            <person name="Guttman D.S."/>
        </authorList>
    </citation>
    <scope>NUCLEOTIDE SEQUENCE [LARGE SCALE GENOMIC DNA]</scope>
    <source>
        <strain evidence="4 5">ICMP 13685</strain>
    </source>
</reference>
<keyword evidence="2" id="KW-0472">Membrane</keyword>
<keyword evidence="3" id="KW-0732">Signal</keyword>
<feature type="transmembrane region" description="Helical" evidence="2">
    <location>
        <begin position="882"/>
        <end position="906"/>
    </location>
</feature>
<keyword evidence="2" id="KW-0812">Transmembrane</keyword>
<sequence length="1010" mass="112907">MKKYFLYILILISCAISNVALSAQPSNSNQTQADAECGVTASGFVPPWSFCFAKEDRSAQLWAALNPAMFEIIQFKFITNVKDLIPDEKNRTSIDKDQILENATDREKTLSYIYFVLNEYIFKFGLYIFAAIFVLLFIFKQMPGNLERTGKNGAVYTLHCAFITGLLFAGLMPIYKDNGSIIQYYFNYSKVYGAAVANSFHRFTLASTQSNTVITDTVDIEKRLADISKNQNSNLFSSSFTYVNKMFAIELCLLRSENIANEKANVIPEKVAFNTYQKINGSDFTTGTNFSGKTDRGAGITYDCGNTQNDVSDIKSFRGDYADIANKVGYDSFLKRLAETTTIKSNDRVSEIWQQLQDKLLGELKVFDTSKLTTEQRNTMKFFNKNFFNYAIHAMLTNNKINGAAYNSSFLEIEERLRAVAVNVNAANCLSNDTLAMESISRAANYESKMCGFIDKSGAYQEIINQDSASYAVFIEKANNGLKEIISDVQKAKMSVEAQFAKTSLKYSHAEDYKQLSREGYSTFPLALNMTTKQGIFSDVEELRNNIKIYPQKNDSGLFVGAGNVEFQNLITFGYADSGDLNKAITDAFKDLTPTNANTKQALISTYQINSNIENDPFKDVMDSLGIESLSSIVKRNFGIPDHVSFTKQAYDSCGAVDSSADECPLVQANFMNGMTNSLTSINRTATDIIALGLSLKLVSGGISIVNSLTGDKADKETNAGKISNKDTTNRNDSSKNKGANATQQIDKLANQASSLGDIFIAAGAGAVVYFSGVMNYIQFTPHYYFISYDITYQFLTWFVTVTASAFSIIILLNQGPEAIFKFIVKTSIRIAVFPLLLMVFTAIAYYCLSLFMFYLFAIILSLDMIRDAGNQNLITGAILNWLFIGIAFLVGGVGFVRFIFNNVFIFFYEILALIGTKVEELTDSALVHLQVVSAMIMNKFIFAIENKGYFSERAWFNDMKKDVANHREKSVQRKTAKELRNNEKTEERRTKKANRENRKTNTDSNKSEE</sequence>
<feature type="chain" id="PRO_5018255703" evidence="3">
    <location>
        <begin position="23"/>
        <end position="1010"/>
    </location>
</feature>
<feature type="region of interest" description="Disordered" evidence="1">
    <location>
        <begin position="716"/>
        <end position="741"/>
    </location>
</feature>
<keyword evidence="2" id="KW-1133">Transmembrane helix</keyword>
<protein>
    <submittedName>
        <fullName evidence="4">Uncharacterized protein</fullName>
    </submittedName>
</protein>
<dbReference type="AlphaFoldDB" id="A0A3M5BX91"/>
<gene>
    <name evidence="4" type="ORF">ALP70_02800</name>
</gene>
<evidence type="ECO:0000256" key="2">
    <source>
        <dbReference type="SAM" id="Phobius"/>
    </source>
</evidence>
<dbReference type="Proteomes" id="UP000269801">
    <property type="component" value="Unassembled WGS sequence"/>
</dbReference>
<evidence type="ECO:0000256" key="1">
    <source>
        <dbReference type="SAM" id="MobiDB-lite"/>
    </source>
</evidence>
<feature type="transmembrane region" description="Helical" evidence="2">
    <location>
        <begin position="791"/>
        <end position="813"/>
    </location>
</feature>
<evidence type="ECO:0000256" key="3">
    <source>
        <dbReference type="SAM" id="SignalP"/>
    </source>
</evidence>
<organism evidence="4 5">
    <name type="scientific">Pseudomonas savastanoi</name>
    <name type="common">Pseudomonas syringae pv. savastanoi</name>
    <dbReference type="NCBI Taxonomy" id="29438"/>
    <lineage>
        <taxon>Bacteria</taxon>
        <taxon>Pseudomonadati</taxon>
        <taxon>Pseudomonadota</taxon>
        <taxon>Gammaproteobacteria</taxon>
        <taxon>Pseudomonadales</taxon>
        <taxon>Pseudomonadaceae</taxon>
        <taxon>Pseudomonas</taxon>
    </lineage>
</organism>
<comment type="caution">
    <text evidence="4">The sequence shown here is derived from an EMBL/GenBank/DDBJ whole genome shotgun (WGS) entry which is preliminary data.</text>
</comment>
<feature type="transmembrane region" description="Helical" evidence="2">
    <location>
        <begin position="833"/>
        <end position="861"/>
    </location>
</feature>
<proteinExistence type="predicted"/>
<feature type="signal peptide" evidence="3">
    <location>
        <begin position="1"/>
        <end position="22"/>
    </location>
</feature>
<feature type="transmembrane region" description="Helical" evidence="2">
    <location>
        <begin position="120"/>
        <end position="139"/>
    </location>
</feature>
<feature type="transmembrane region" description="Helical" evidence="2">
    <location>
        <begin position="926"/>
        <end position="945"/>
    </location>
</feature>
<evidence type="ECO:0000313" key="4">
    <source>
        <dbReference type="EMBL" id="RMS29779.1"/>
    </source>
</evidence>
<feature type="region of interest" description="Disordered" evidence="1">
    <location>
        <begin position="968"/>
        <end position="1010"/>
    </location>
</feature>